<sequence>HHLHFDMNKLYVGESQRFGIYSESNANQQYSILGAFHIAEG</sequence>
<protein>
    <submittedName>
        <fullName evidence="1">Uncharacterized protein</fullName>
    </submittedName>
</protein>
<feature type="non-terminal residue" evidence="1">
    <location>
        <position position="1"/>
    </location>
</feature>
<accession>X1J096</accession>
<dbReference type="AlphaFoldDB" id="X1J096"/>
<gene>
    <name evidence="1" type="ORF">S03H2_53149</name>
</gene>
<reference evidence="1" key="1">
    <citation type="journal article" date="2014" name="Front. Microbiol.">
        <title>High frequency of phylogenetically diverse reductive dehalogenase-homologous genes in deep subseafloor sedimentary metagenomes.</title>
        <authorList>
            <person name="Kawai M."/>
            <person name="Futagami T."/>
            <person name="Toyoda A."/>
            <person name="Takaki Y."/>
            <person name="Nishi S."/>
            <person name="Hori S."/>
            <person name="Arai W."/>
            <person name="Tsubouchi T."/>
            <person name="Morono Y."/>
            <person name="Uchiyama I."/>
            <person name="Ito T."/>
            <person name="Fujiyama A."/>
            <person name="Inagaki F."/>
            <person name="Takami H."/>
        </authorList>
    </citation>
    <scope>NUCLEOTIDE SEQUENCE</scope>
    <source>
        <strain evidence="1">Expedition CK06-06</strain>
    </source>
</reference>
<organism evidence="1">
    <name type="scientific">marine sediment metagenome</name>
    <dbReference type="NCBI Taxonomy" id="412755"/>
    <lineage>
        <taxon>unclassified sequences</taxon>
        <taxon>metagenomes</taxon>
        <taxon>ecological metagenomes</taxon>
    </lineage>
</organism>
<proteinExistence type="predicted"/>
<dbReference type="EMBL" id="BARU01033817">
    <property type="protein sequence ID" value="GAH71759.1"/>
    <property type="molecule type" value="Genomic_DNA"/>
</dbReference>
<name>X1J096_9ZZZZ</name>
<comment type="caution">
    <text evidence="1">The sequence shown here is derived from an EMBL/GenBank/DDBJ whole genome shotgun (WGS) entry which is preliminary data.</text>
</comment>
<evidence type="ECO:0000313" key="1">
    <source>
        <dbReference type="EMBL" id="GAH71759.1"/>
    </source>
</evidence>